<dbReference type="AlphaFoldDB" id="A0A1R2CHA0"/>
<proteinExistence type="predicted"/>
<sequence>MCLLGQAKKPCSHPDCIEYYSKTLPQVVPSIHTITESLISSILLRQPLLNSIFHTTQALISKAEDIQTVLSSIPQTTVSPHPFYDKNSYKNRIVLTSSELTEIYKEKGFSLTIQVVDEDNNKVIIQDMFKIKLYTNDNPPKLLKLNIASKKILRGTLEGLMDQNGYVVFANIVINEVSSHYVKESFIMAIECDMPDVKPLIIENLYVRARNSKKNKSE</sequence>
<protein>
    <submittedName>
        <fullName evidence="1">Uncharacterized protein</fullName>
    </submittedName>
</protein>
<evidence type="ECO:0000313" key="2">
    <source>
        <dbReference type="Proteomes" id="UP000187209"/>
    </source>
</evidence>
<accession>A0A1R2CHA0</accession>
<dbReference type="Proteomes" id="UP000187209">
    <property type="component" value="Unassembled WGS sequence"/>
</dbReference>
<dbReference type="EMBL" id="MPUH01000151">
    <property type="protein sequence ID" value="OMJ88409.1"/>
    <property type="molecule type" value="Genomic_DNA"/>
</dbReference>
<reference evidence="1 2" key="1">
    <citation type="submission" date="2016-11" db="EMBL/GenBank/DDBJ databases">
        <title>The macronuclear genome of Stentor coeruleus: a giant cell with tiny introns.</title>
        <authorList>
            <person name="Slabodnick M."/>
            <person name="Ruby J.G."/>
            <person name="Reiff S.B."/>
            <person name="Swart E.C."/>
            <person name="Gosai S."/>
            <person name="Prabakaran S."/>
            <person name="Witkowska E."/>
            <person name="Larue G.E."/>
            <person name="Fisher S."/>
            <person name="Freeman R.M."/>
            <person name="Gunawardena J."/>
            <person name="Chu W."/>
            <person name="Stover N.A."/>
            <person name="Gregory B.D."/>
            <person name="Nowacki M."/>
            <person name="Derisi J."/>
            <person name="Roy S.W."/>
            <person name="Marshall W.F."/>
            <person name="Sood P."/>
        </authorList>
    </citation>
    <scope>NUCLEOTIDE SEQUENCE [LARGE SCALE GENOMIC DNA]</scope>
    <source>
        <strain evidence="1">WM001</strain>
    </source>
</reference>
<name>A0A1R2CHA0_9CILI</name>
<organism evidence="1 2">
    <name type="scientific">Stentor coeruleus</name>
    <dbReference type="NCBI Taxonomy" id="5963"/>
    <lineage>
        <taxon>Eukaryota</taxon>
        <taxon>Sar</taxon>
        <taxon>Alveolata</taxon>
        <taxon>Ciliophora</taxon>
        <taxon>Postciliodesmatophora</taxon>
        <taxon>Heterotrichea</taxon>
        <taxon>Heterotrichida</taxon>
        <taxon>Stentoridae</taxon>
        <taxon>Stentor</taxon>
    </lineage>
</organism>
<gene>
    <name evidence="1" type="ORF">SteCoe_9628</name>
</gene>
<evidence type="ECO:0000313" key="1">
    <source>
        <dbReference type="EMBL" id="OMJ88409.1"/>
    </source>
</evidence>
<keyword evidence="2" id="KW-1185">Reference proteome</keyword>
<comment type="caution">
    <text evidence="1">The sequence shown here is derived from an EMBL/GenBank/DDBJ whole genome shotgun (WGS) entry which is preliminary data.</text>
</comment>